<keyword evidence="3" id="KW-1185">Reference proteome</keyword>
<comment type="caution">
    <text evidence="2">The sequence shown here is derived from an EMBL/GenBank/DDBJ whole genome shotgun (WGS) entry which is preliminary data.</text>
</comment>
<reference evidence="2" key="2">
    <citation type="journal article" date="2023" name="Microbiol Resour">
        <title>Decontamination and Annotation of the Draft Genome Sequence of the Oomycete Lagenidium giganteum ARSEF 373.</title>
        <authorList>
            <person name="Morgan W.R."/>
            <person name="Tartar A."/>
        </authorList>
    </citation>
    <scope>NUCLEOTIDE SEQUENCE</scope>
    <source>
        <strain evidence="2">ARSEF 373</strain>
    </source>
</reference>
<name>A0AAV2YQT1_9STRA</name>
<dbReference type="EMBL" id="DAKRPA010000222">
    <property type="protein sequence ID" value="DAZ95009.1"/>
    <property type="molecule type" value="Genomic_DNA"/>
</dbReference>
<dbReference type="AlphaFoldDB" id="A0AAV2YQT1"/>
<evidence type="ECO:0000313" key="3">
    <source>
        <dbReference type="Proteomes" id="UP001146120"/>
    </source>
</evidence>
<accession>A0AAV2YQT1</accession>
<organism evidence="2 3">
    <name type="scientific">Lagenidium giganteum</name>
    <dbReference type="NCBI Taxonomy" id="4803"/>
    <lineage>
        <taxon>Eukaryota</taxon>
        <taxon>Sar</taxon>
        <taxon>Stramenopiles</taxon>
        <taxon>Oomycota</taxon>
        <taxon>Peronosporomycetes</taxon>
        <taxon>Pythiales</taxon>
        <taxon>Pythiaceae</taxon>
    </lineage>
</organism>
<evidence type="ECO:0000313" key="2">
    <source>
        <dbReference type="EMBL" id="DAZ95009.1"/>
    </source>
</evidence>
<dbReference type="PANTHER" id="PTHR33889">
    <property type="entry name" value="OS04G0681850 PROTEIN"/>
    <property type="match status" value="1"/>
</dbReference>
<reference evidence="2" key="1">
    <citation type="submission" date="2022-11" db="EMBL/GenBank/DDBJ databases">
        <authorList>
            <person name="Morgan W.R."/>
            <person name="Tartar A."/>
        </authorList>
    </citation>
    <scope>NUCLEOTIDE SEQUENCE</scope>
    <source>
        <strain evidence="2">ARSEF 373</strain>
    </source>
</reference>
<feature type="domain" description="DUF7769" evidence="1">
    <location>
        <begin position="4"/>
        <end position="50"/>
    </location>
</feature>
<protein>
    <recommendedName>
        <fullName evidence="1">DUF7769 domain-containing protein</fullName>
    </recommendedName>
</protein>
<evidence type="ECO:0000259" key="1">
    <source>
        <dbReference type="Pfam" id="PF24964"/>
    </source>
</evidence>
<proteinExistence type="predicted"/>
<dbReference type="Proteomes" id="UP001146120">
    <property type="component" value="Unassembled WGS sequence"/>
</dbReference>
<dbReference type="Pfam" id="PF24964">
    <property type="entry name" value="DUF7769"/>
    <property type="match status" value="1"/>
</dbReference>
<dbReference type="InterPro" id="IPR056671">
    <property type="entry name" value="DUF7769"/>
</dbReference>
<dbReference type="PANTHER" id="PTHR33889:SF7">
    <property type="entry name" value="OS04G0681850 PROTEIN"/>
    <property type="match status" value="1"/>
</dbReference>
<gene>
    <name evidence="2" type="ORF">N0F65_003635</name>
</gene>
<sequence>MPNLSEDQRLGIRNAILERMNDGRVPHGTFAAVAVQFECSPDTVRRIWQRNLASGKSGSVDGNVAARIKANSGRKGYDKGKLLQRLGELPFHLRRKQRTIAHALGVGLGTVNRLVANGDIVRHSNKLTPELMPFHCVRRVNFTLSIVDPRMSAFDNFYDVVHLDEKWFYHDRDYLLPHEEPPHCQHASSRRPCYW</sequence>